<reference evidence="1 2" key="1">
    <citation type="submission" date="2022-03" db="EMBL/GenBank/DDBJ databases">
        <authorList>
            <person name="Jo J.-H."/>
            <person name="Im W.-T."/>
        </authorList>
    </citation>
    <scope>NUCLEOTIDE SEQUENCE [LARGE SCALE GENOMIC DNA]</scope>
    <source>
        <strain evidence="1 2">MA9</strain>
    </source>
</reference>
<protein>
    <submittedName>
        <fullName evidence="1">RNA polymerase II</fullName>
    </submittedName>
</protein>
<accession>A0ABS9U922</accession>
<dbReference type="RefSeq" id="WP_241367869.1">
    <property type="nucleotide sequence ID" value="NZ_JAKZFC010000001.1"/>
</dbReference>
<dbReference type="EMBL" id="JAKZFC010000001">
    <property type="protein sequence ID" value="MCH7320816.1"/>
    <property type="molecule type" value="Genomic_DNA"/>
</dbReference>
<gene>
    <name evidence="1" type="ORF">LZ480_02850</name>
</gene>
<evidence type="ECO:0000313" key="1">
    <source>
        <dbReference type="EMBL" id="MCH7320816.1"/>
    </source>
</evidence>
<sequence length="473" mass="53953">MKIAVSIFSFLAILIGTVLFMQFQVYSDEVDSIEKGYQYSQEIEIVYHGESLDIRQHFKNLPTEEISIEWPKKAINPNCFIENENSCARLSEDSLTFKPGETRAQSISYVIPLEKGLQSSKLMKDVFATLKKGNVQFSTVHISTQPEIQGEWVTGLPLIGEQKLTLVNYTMFSGRGAVKDLFWQDGDIDLHHQSDVLSIYSKTEMKPAFYEKLKTVNFLSDDYFAVINGTNMDSLEGYRMLFLPNLTVEKLQHTVVISQLEAMYEFGDSPNWVKELVASYLTGTVFGSDKTKEVAATITNQMTDEQLDDWLARLQALEGRKMNTKVLDEQLSEVLGASTKYITMSATTEGSYPFLFNDPREIYVNLHKQEAIQVVLKDGEILYSADSLLNELGYDVKTGENGYYVTSETRAFRFPHDPGFYVFNQRRYNTVSMPIKKVAGQYFIEEAWLQRLFLVELTKSENRITITAPGEQQ</sequence>
<comment type="caution">
    <text evidence="1">The sequence shown here is derived from an EMBL/GenBank/DDBJ whole genome shotgun (WGS) entry which is preliminary data.</text>
</comment>
<dbReference type="Proteomes" id="UP001316087">
    <property type="component" value="Unassembled WGS sequence"/>
</dbReference>
<proteinExistence type="predicted"/>
<name>A0ABS9U922_9BACL</name>
<evidence type="ECO:0000313" key="2">
    <source>
        <dbReference type="Proteomes" id="UP001316087"/>
    </source>
</evidence>
<organism evidence="1 2">
    <name type="scientific">Solibacillus palustris</name>
    <dbReference type="NCBI Taxonomy" id="2908203"/>
    <lineage>
        <taxon>Bacteria</taxon>
        <taxon>Bacillati</taxon>
        <taxon>Bacillota</taxon>
        <taxon>Bacilli</taxon>
        <taxon>Bacillales</taxon>
        <taxon>Caryophanaceae</taxon>
        <taxon>Solibacillus</taxon>
    </lineage>
</organism>
<keyword evidence="2" id="KW-1185">Reference proteome</keyword>